<dbReference type="GO" id="GO:0005506">
    <property type="term" value="F:iron ion binding"/>
    <property type="evidence" value="ECO:0007669"/>
    <property type="project" value="UniProtKB-ARBA"/>
</dbReference>
<dbReference type="RefSeq" id="WP_212610390.1">
    <property type="nucleotide sequence ID" value="NZ_CP073910.1"/>
</dbReference>
<dbReference type="InterPro" id="IPR008775">
    <property type="entry name" value="Phytyl_CoA_dOase-like"/>
</dbReference>
<evidence type="ECO:0000313" key="2">
    <source>
        <dbReference type="Proteomes" id="UP000681425"/>
    </source>
</evidence>
<dbReference type="GO" id="GO:0016706">
    <property type="term" value="F:2-oxoglutarate-dependent dioxygenase activity"/>
    <property type="evidence" value="ECO:0007669"/>
    <property type="project" value="UniProtKB-ARBA"/>
</dbReference>
<accession>A0A975Q372</accession>
<dbReference type="AlphaFoldDB" id="A0A975Q372"/>
<organism evidence="1 2">
    <name type="scientific">Sphingobium phenoxybenzoativorans</name>
    <dbReference type="NCBI Taxonomy" id="1592790"/>
    <lineage>
        <taxon>Bacteria</taxon>
        <taxon>Pseudomonadati</taxon>
        <taxon>Pseudomonadota</taxon>
        <taxon>Alphaproteobacteria</taxon>
        <taxon>Sphingomonadales</taxon>
        <taxon>Sphingomonadaceae</taxon>
        <taxon>Sphingobium</taxon>
    </lineage>
</organism>
<dbReference type="Proteomes" id="UP000681425">
    <property type="component" value="Chromosome"/>
</dbReference>
<dbReference type="Pfam" id="PF05721">
    <property type="entry name" value="PhyH"/>
    <property type="match status" value="1"/>
</dbReference>
<dbReference type="KEGG" id="spph:KFK14_07145"/>
<dbReference type="Gene3D" id="2.60.120.620">
    <property type="entry name" value="q2cbj1_9rhob like domain"/>
    <property type="match status" value="1"/>
</dbReference>
<reference evidence="1" key="1">
    <citation type="submission" date="2021-04" db="EMBL/GenBank/DDBJ databases">
        <title>Isolation of p-tert-butylphenol degrading bacteria Sphingobium phenoxybenzoativorans Tas13 from active sludge.</title>
        <authorList>
            <person name="Li Y."/>
        </authorList>
    </citation>
    <scope>NUCLEOTIDE SEQUENCE</scope>
    <source>
        <strain evidence="1">Tas13</strain>
    </source>
</reference>
<dbReference type="PANTHER" id="PTHR20883:SF49">
    <property type="entry name" value="PHYTANOYL-COA DIOXYGENASE"/>
    <property type="match status" value="1"/>
</dbReference>
<keyword evidence="2" id="KW-1185">Reference proteome</keyword>
<gene>
    <name evidence="1" type="ORF">KFK14_07145</name>
</gene>
<name>A0A975Q372_9SPHN</name>
<proteinExistence type="predicted"/>
<dbReference type="EMBL" id="CP073910">
    <property type="protein sequence ID" value="QUT07183.1"/>
    <property type="molecule type" value="Genomic_DNA"/>
</dbReference>
<dbReference type="PANTHER" id="PTHR20883">
    <property type="entry name" value="PHYTANOYL-COA DIOXYGENASE DOMAIN CONTAINING 1"/>
    <property type="match status" value="1"/>
</dbReference>
<keyword evidence="1" id="KW-0560">Oxidoreductase</keyword>
<protein>
    <submittedName>
        <fullName evidence="1">Phytanoyl-CoA dioxygenase family protein</fullName>
    </submittedName>
</protein>
<sequence>MIGPVISPEMVEEYDRNGVICVRNVIDMERVERLREAVKRVLSGPTAMDADAAVEEGRPVDPNSGIAKFRQAMNGWQQDEEYRALLIDSAVPRVAAELMRSTSARVLYDQTLVKEPGSPVPVSWHHDQPFWPVSGDQVCSVWVALDEVTPDSAPVHYARGSHLWPERYRPTVPSGQPFDSLMNCDLPTAPDLFQVPDADLVTWDMMPGDVLVFTGKTLHGSGANLRKDRPRRAIAARYVGDDARFIEGMHVLSLAFPEQPALKTGEPLSGDLFPLAWQNEELKVS</sequence>
<dbReference type="SUPFAM" id="SSF51197">
    <property type="entry name" value="Clavaminate synthase-like"/>
    <property type="match status" value="1"/>
</dbReference>
<keyword evidence="1" id="KW-0223">Dioxygenase</keyword>
<evidence type="ECO:0000313" key="1">
    <source>
        <dbReference type="EMBL" id="QUT07183.1"/>
    </source>
</evidence>